<dbReference type="AlphaFoldDB" id="A0A4C1ZL38"/>
<sequence length="335" mass="34341">MKRVAGIGRDVAVARSRSGRRAHAPARAGSARCTATEVTPAPVARMLVPIRVCVALHVASAAASAAALRGAAVLRGRSPRPPLATASPSHTVLPRAHPAATAYAAQLHAFAPVYYDPFLAAAATADSNYRLQDRGDRKCVVPGREARSGVCASSIRYSSYREVSPGILFAPHVCPYGPSWPGRRGREGGRRAPPISVCGCGSARSRAAALETFARCRTSAIRSIPQNPSVAVPVPHGFVSETDENDTLSEEGEDENFSSENTGPELCTQPELNNLAAAAAAAAAAAPLLKSPLSAQHAAAAAAANYGAAARAAAAAAAVNATPTPALTPLATYVF</sequence>
<evidence type="ECO:0000256" key="1">
    <source>
        <dbReference type="SAM" id="MobiDB-lite"/>
    </source>
</evidence>
<feature type="region of interest" description="Disordered" evidence="1">
    <location>
        <begin position="232"/>
        <end position="266"/>
    </location>
</feature>
<comment type="caution">
    <text evidence="2">The sequence shown here is derived from an EMBL/GenBank/DDBJ whole genome shotgun (WGS) entry which is preliminary data.</text>
</comment>
<proteinExistence type="predicted"/>
<evidence type="ECO:0000313" key="2">
    <source>
        <dbReference type="EMBL" id="GBP87255.1"/>
    </source>
</evidence>
<organism evidence="2 3">
    <name type="scientific">Eumeta variegata</name>
    <name type="common">Bagworm moth</name>
    <name type="synonym">Eumeta japonica</name>
    <dbReference type="NCBI Taxonomy" id="151549"/>
    <lineage>
        <taxon>Eukaryota</taxon>
        <taxon>Metazoa</taxon>
        <taxon>Ecdysozoa</taxon>
        <taxon>Arthropoda</taxon>
        <taxon>Hexapoda</taxon>
        <taxon>Insecta</taxon>
        <taxon>Pterygota</taxon>
        <taxon>Neoptera</taxon>
        <taxon>Endopterygota</taxon>
        <taxon>Lepidoptera</taxon>
        <taxon>Glossata</taxon>
        <taxon>Ditrysia</taxon>
        <taxon>Tineoidea</taxon>
        <taxon>Psychidae</taxon>
        <taxon>Oiketicinae</taxon>
        <taxon>Eumeta</taxon>
    </lineage>
</organism>
<keyword evidence="3" id="KW-1185">Reference proteome</keyword>
<dbReference type="OrthoDB" id="7493217at2759"/>
<gene>
    <name evidence="2" type="ORF">EVAR_59183_1</name>
</gene>
<reference evidence="2 3" key="1">
    <citation type="journal article" date="2019" name="Commun. Biol.">
        <title>The bagworm genome reveals a unique fibroin gene that provides high tensile strength.</title>
        <authorList>
            <person name="Kono N."/>
            <person name="Nakamura H."/>
            <person name="Ohtoshi R."/>
            <person name="Tomita M."/>
            <person name="Numata K."/>
            <person name="Arakawa K."/>
        </authorList>
    </citation>
    <scope>NUCLEOTIDE SEQUENCE [LARGE SCALE GENOMIC DNA]</scope>
</reference>
<accession>A0A4C1ZL38</accession>
<dbReference type="Proteomes" id="UP000299102">
    <property type="component" value="Unassembled WGS sequence"/>
</dbReference>
<protein>
    <submittedName>
        <fullName evidence="2">Uncharacterized protein</fullName>
    </submittedName>
</protein>
<evidence type="ECO:0000313" key="3">
    <source>
        <dbReference type="Proteomes" id="UP000299102"/>
    </source>
</evidence>
<dbReference type="EMBL" id="BGZK01001847">
    <property type="protein sequence ID" value="GBP87255.1"/>
    <property type="molecule type" value="Genomic_DNA"/>
</dbReference>
<name>A0A4C1ZL38_EUMVA</name>
<dbReference type="STRING" id="151549.A0A4C1ZL38"/>
<feature type="compositionally biased region" description="Acidic residues" evidence="1">
    <location>
        <begin position="241"/>
        <end position="257"/>
    </location>
</feature>